<dbReference type="GO" id="GO:0008374">
    <property type="term" value="F:O-acyltransferase activity"/>
    <property type="evidence" value="ECO:0007669"/>
    <property type="project" value="TreeGrafter"/>
</dbReference>
<dbReference type="RefSeq" id="WP_068715543.1">
    <property type="nucleotide sequence ID" value="NZ_LWDV01000007.1"/>
</dbReference>
<protein>
    <submittedName>
        <fullName evidence="3">Acetyltransferase</fullName>
    </submittedName>
</protein>
<comment type="similarity">
    <text evidence="1">Belongs to the transferase hexapeptide repeat family.</text>
</comment>
<dbReference type="Proteomes" id="UP000093514">
    <property type="component" value="Unassembled WGS sequence"/>
</dbReference>
<dbReference type="EMBL" id="LWDV01000007">
    <property type="protein sequence ID" value="OCL27620.1"/>
    <property type="molecule type" value="Genomic_DNA"/>
</dbReference>
<dbReference type="InterPro" id="IPR051159">
    <property type="entry name" value="Hexapeptide_acetyltransf"/>
</dbReference>
<sequence>MFKWFKRKINNFRKFIRYNVKRSYYNYLVRQQAKKVGDNLKVNYKSSVTPNTVMGNNVNFNGLIMRGDGKVTIGDNFHSGPDVLMITRIHNYDTGNAIPYDNTYIRQEIIIEDNVWLGARVIVLGGVSIGEGAIIQAGSVVTSDIPKYAIAGGHPAKVFKYRDIEHYQKLKSEGKFH</sequence>
<dbReference type="InterPro" id="IPR001451">
    <property type="entry name" value="Hexapep"/>
</dbReference>
<evidence type="ECO:0000256" key="2">
    <source>
        <dbReference type="ARBA" id="ARBA00022679"/>
    </source>
</evidence>
<dbReference type="PANTHER" id="PTHR23416">
    <property type="entry name" value="SIALIC ACID SYNTHASE-RELATED"/>
    <property type="match status" value="1"/>
</dbReference>
<name>A0A1C0AB81_9FIRM</name>
<reference evidence="4" key="1">
    <citation type="submission" date="2016-07" db="EMBL/GenBank/DDBJ databases">
        <authorList>
            <person name="Florea S."/>
            <person name="Webb J.S."/>
            <person name="Jaromczyk J."/>
            <person name="Schardl C.L."/>
        </authorList>
    </citation>
    <scope>NUCLEOTIDE SEQUENCE [LARGE SCALE GENOMIC DNA]</scope>
    <source>
        <strain evidence="4">Z6</strain>
    </source>
</reference>
<dbReference type="AlphaFoldDB" id="A0A1C0AB81"/>
<gene>
    <name evidence="3" type="ORF">U472_03455</name>
</gene>
<dbReference type="CDD" id="cd04647">
    <property type="entry name" value="LbH_MAT_like"/>
    <property type="match status" value="1"/>
</dbReference>
<accession>A0A1C0AB81</accession>
<keyword evidence="4" id="KW-1185">Reference proteome</keyword>
<proteinExistence type="inferred from homology"/>
<dbReference type="Pfam" id="PF00132">
    <property type="entry name" value="Hexapep"/>
    <property type="match status" value="1"/>
</dbReference>
<dbReference type="GO" id="GO:0005829">
    <property type="term" value="C:cytosol"/>
    <property type="evidence" value="ECO:0007669"/>
    <property type="project" value="TreeGrafter"/>
</dbReference>
<dbReference type="PANTHER" id="PTHR23416:SF23">
    <property type="entry name" value="ACETYLTRANSFERASE C18B11.09C-RELATED"/>
    <property type="match status" value="1"/>
</dbReference>
<evidence type="ECO:0000256" key="1">
    <source>
        <dbReference type="ARBA" id="ARBA00007274"/>
    </source>
</evidence>
<keyword evidence="2 3" id="KW-0808">Transferase</keyword>
<evidence type="ECO:0000313" key="4">
    <source>
        <dbReference type="Proteomes" id="UP000093514"/>
    </source>
</evidence>
<dbReference type="SUPFAM" id="SSF51161">
    <property type="entry name" value="Trimeric LpxA-like enzymes"/>
    <property type="match status" value="1"/>
</dbReference>
<evidence type="ECO:0000313" key="3">
    <source>
        <dbReference type="EMBL" id="OCL27620.1"/>
    </source>
</evidence>
<organism evidence="3 4">
    <name type="scientific">Orenia metallireducens</name>
    <dbReference type="NCBI Taxonomy" id="1413210"/>
    <lineage>
        <taxon>Bacteria</taxon>
        <taxon>Bacillati</taxon>
        <taxon>Bacillota</taxon>
        <taxon>Clostridia</taxon>
        <taxon>Halanaerobiales</taxon>
        <taxon>Halobacteroidaceae</taxon>
        <taxon>Orenia</taxon>
    </lineage>
</organism>
<comment type="caution">
    <text evidence="3">The sequence shown here is derived from an EMBL/GenBank/DDBJ whole genome shotgun (WGS) entry which is preliminary data.</text>
</comment>
<reference evidence="3 4" key="2">
    <citation type="submission" date="2016-08" db="EMBL/GenBank/DDBJ databases">
        <title>Orenia metallireducens sp. nov. strain Z6, a Novel Metal-reducing Firmicute from the Deep Subsurface.</title>
        <authorList>
            <person name="Maxim B.I."/>
            <person name="Kenneth K."/>
            <person name="Flynn T.M."/>
            <person name="Oloughlin E.J."/>
            <person name="Locke R.A."/>
            <person name="Weber J.R."/>
            <person name="Egan S.M."/>
            <person name="Mackie R.I."/>
            <person name="Cann I.K."/>
        </authorList>
    </citation>
    <scope>NUCLEOTIDE SEQUENCE [LARGE SCALE GENOMIC DNA]</scope>
    <source>
        <strain evidence="3 4">Z6</strain>
    </source>
</reference>
<dbReference type="InterPro" id="IPR011004">
    <property type="entry name" value="Trimer_LpxA-like_sf"/>
</dbReference>
<dbReference type="Gene3D" id="2.160.10.10">
    <property type="entry name" value="Hexapeptide repeat proteins"/>
    <property type="match status" value="1"/>
</dbReference>